<dbReference type="RefSeq" id="WP_176063546.1">
    <property type="nucleotide sequence ID" value="NZ_BJTG01000002.1"/>
</dbReference>
<keyword evidence="3" id="KW-1185">Reference proteome</keyword>
<proteinExistence type="predicted"/>
<name>A0A7I9VJ85_9BACT</name>
<protein>
    <submittedName>
        <fullName evidence="2">Uncharacterized protein</fullName>
    </submittedName>
</protein>
<dbReference type="AlphaFoldDB" id="A0A7I9VJ85"/>
<reference evidence="3" key="1">
    <citation type="journal article" date="2020" name="Appl. Environ. Microbiol.">
        <title>Diazotrophic Anaeromyxobacter Isolates from Soils.</title>
        <authorList>
            <person name="Masuda Y."/>
            <person name="Yamanaka H."/>
            <person name="Xu Z.X."/>
            <person name="Shiratori Y."/>
            <person name="Aono T."/>
            <person name="Amachi S."/>
            <person name="Senoo K."/>
            <person name="Itoh H."/>
        </authorList>
    </citation>
    <scope>NUCLEOTIDE SEQUENCE [LARGE SCALE GENOMIC DNA]</scope>
    <source>
        <strain evidence="3">R267</strain>
    </source>
</reference>
<comment type="caution">
    <text evidence="2">The sequence shown here is derived from an EMBL/GenBank/DDBJ whole genome shotgun (WGS) entry which is preliminary data.</text>
</comment>
<sequence length="129" mass="14198">MHSHETAEQRTPATAGEEQRRTAYLPRIDGVTFRCEGCGADLHDLRGVFLAHRAGLGWRIECAQHDDAERQVDGGTLFGGGLHALEIYAELARTRGFDPTDLFKAFLRLRAQASGLFMPPQPPARAAAR</sequence>
<evidence type="ECO:0000313" key="2">
    <source>
        <dbReference type="EMBL" id="GEJ56249.1"/>
    </source>
</evidence>
<dbReference type="Proteomes" id="UP000503640">
    <property type="component" value="Unassembled WGS sequence"/>
</dbReference>
<organism evidence="2 3">
    <name type="scientific">Anaeromyxobacter diazotrophicus</name>
    <dbReference type="NCBI Taxonomy" id="2590199"/>
    <lineage>
        <taxon>Bacteria</taxon>
        <taxon>Pseudomonadati</taxon>
        <taxon>Myxococcota</taxon>
        <taxon>Myxococcia</taxon>
        <taxon>Myxococcales</taxon>
        <taxon>Cystobacterineae</taxon>
        <taxon>Anaeromyxobacteraceae</taxon>
        <taxon>Anaeromyxobacter</taxon>
    </lineage>
</organism>
<gene>
    <name evidence="2" type="ORF">AMYX_09900</name>
</gene>
<evidence type="ECO:0000256" key="1">
    <source>
        <dbReference type="SAM" id="MobiDB-lite"/>
    </source>
</evidence>
<evidence type="ECO:0000313" key="3">
    <source>
        <dbReference type="Proteomes" id="UP000503640"/>
    </source>
</evidence>
<accession>A0A7I9VJ85</accession>
<dbReference type="EMBL" id="BJTG01000002">
    <property type="protein sequence ID" value="GEJ56249.1"/>
    <property type="molecule type" value="Genomic_DNA"/>
</dbReference>
<feature type="region of interest" description="Disordered" evidence="1">
    <location>
        <begin position="1"/>
        <end position="21"/>
    </location>
</feature>